<proteinExistence type="predicted"/>
<keyword evidence="2" id="KW-1185">Reference proteome</keyword>
<name>A0AAD6CI64_9EURO</name>
<evidence type="ECO:0000313" key="1">
    <source>
        <dbReference type="EMBL" id="KAJ5523929.1"/>
    </source>
</evidence>
<dbReference type="PANTHER" id="PTHR14097">
    <property type="entry name" value="OXIDOREDUCTASE HTATIP2"/>
    <property type="match status" value="1"/>
</dbReference>
<organism evidence="1 2">
    <name type="scientific">Penicillium frequentans</name>
    <dbReference type="NCBI Taxonomy" id="3151616"/>
    <lineage>
        <taxon>Eukaryota</taxon>
        <taxon>Fungi</taxon>
        <taxon>Dikarya</taxon>
        <taxon>Ascomycota</taxon>
        <taxon>Pezizomycotina</taxon>
        <taxon>Eurotiomycetes</taxon>
        <taxon>Eurotiomycetidae</taxon>
        <taxon>Eurotiales</taxon>
        <taxon>Aspergillaceae</taxon>
        <taxon>Penicillium</taxon>
    </lineage>
</organism>
<dbReference type="Proteomes" id="UP001220324">
    <property type="component" value="Unassembled WGS sequence"/>
</dbReference>
<dbReference type="AlphaFoldDB" id="A0AAD6CI64"/>
<evidence type="ECO:0008006" key="3">
    <source>
        <dbReference type="Google" id="ProtNLM"/>
    </source>
</evidence>
<dbReference type="PANTHER" id="PTHR14097:SF8">
    <property type="entry name" value="NAD(P)-BINDING DOMAIN-CONTAINING PROTEIN"/>
    <property type="match status" value="1"/>
</dbReference>
<protein>
    <recommendedName>
        <fullName evidence="3">NAD(P)-binding domain-containing protein</fullName>
    </recommendedName>
</protein>
<dbReference type="SUPFAM" id="SSF51735">
    <property type="entry name" value="NAD(P)-binding Rossmann-fold domains"/>
    <property type="match status" value="1"/>
</dbReference>
<dbReference type="EMBL" id="JAQIZZ010000008">
    <property type="protein sequence ID" value="KAJ5523929.1"/>
    <property type="molecule type" value="Genomic_DNA"/>
</dbReference>
<dbReference type="InterPro" id="IPR036291">
    <property type="entry name" value="NAD(P)-bd_dom_sf"/>
</dbReference>
<accession>A0AAD6CI64</accession>
<comment type="caution">
    <text evidence="1">The sequence shown here is derived from an EMBL/GenBank/DDBJ whole genome shotgun (WGS) entry which is preliminary data.</text>
</comment>
<evidence type="ECO:0000313" key="2">
    <source>
        <dbReference type="Proteomes" id="UP001220324"/>
    </source>
</evidence>
<sequence length="256" mass="27617">MHIILTGATGLVGSAVLHAMIKNPGIDKISILSRRPVPMVQGSSDDRINVVIAEDFSKFDSKVLSQLNGATGCVWAMGVSQNDVNKEDYVRITKTMTLSAARDFESLAPPSENFNFVYVSGEGATHNPGFATPIFGRVKGETELALAKMQEESPRFHAISMRPAFVDFAAHDEIKPWIPAQTGLRQVVYAGLGPFIRCVWSGMQSPTRPLGTFLTELATGEFDGKLFGSGVELVGNSPIISNVGFRRLMGLGSAQK</sequence>
<dbReference type="Gene3D" id="3.40.50.720">
    <property type="entry name" value="NAD(P)-binding Rossmann-like Domain"/>
    <property type="match status" value="1"/>
</dbReference>
<gene>
    <name evidence="1" type="ORF">N7494_010579</name>
</gene>
<reference evidence="1 2" key="1">
    <citation type="journal article" date="2023" name="IMA Fungus">
        <title>Comparative genomic study of the Penicillium genus elucidates a diverse pangenome and 15 lateral gene transfer events.</title>
        <authorList>
            <person name="Petersen C."/>
            <person name="Sorensen T."/>
            <person name="Nielsen M.R."/>
            <person name="Sondergaard T.E."/>
            <person name="Sorensen J.L."/>
            <person name="Fitzpatrick D.A."/>
            <person name="Frisvad J.C."/>
            <person name="Nielsen K.L."/>
        </authorList>
    </citation>
    <scope>NUCLEOTIDE SEQUENCE [LARGE SCALE GENOMIC DNA]</scope>
    <source>
        <strain evidence="1 2">IBT 35679</strain>
    </source>
</reference>